<keyword evidence="2" id="KW-0663">Pyridoxal phosphate</keyword>
<dbReference type="RefSeq" id="WP_078929731.1">
    <property type="nucleotide sequence ID" value="NZ_CAMCOW010000042.1"/>
</dbReference>
<comment type="cofactor">
    <cofactor evidence="1">
        <name>pyridoxal 5'-phosphate</name>
        <dbReference type="ChEBI" id="CHEBI:597326"/>
    </cofactor>
</comment>
<evidence type="ECO:0000313" key="5">
    <source>
        <dbReference type="EMBL" id="SJZ39659.1"/>
    </source>
</evidence>
<dbReference type="EMBL" id="FUXC01000001">
    <property type="protein sequence ID" value="SJZ39659.1"/>
    <property type="molecule type" value="Genomic_DNA"/>
</dbReference>
<dbReference type="InterPro" id="IPR015422">
    <property type="entry name" value="PyrdxlP-dep_Trfase_small"/>
</dbReference>
<feature type="domain" description="Aminotransferase class I/classII large" evidence="4">
    <location>
        <begin position="14"/>
        <end position="402"/>
    </location>
</feature>
<dbReference type="GeneID" id="303366345"/>
<name>A0A1T4KB79_9SPIR</name>
<evidence type="ECO:0000259" key="4">
    <source>
        <dbReference type="Pfam" id="PF00155"/>
    </source>
</evidence>
<dbReference type="AlphaFoldDB" id="A0A1T4KB79"/>
<dbReference type="InterPro" id="IPR015424">
    <property type="entry name" value="PyrdxlP-dep_Trfase"/>
</dbReference>
<keyword evidence="6" id="KW-1185">Reference proteome</keyword>
<sequence>MFFHGGTNSRRLDDYLDFSANTSPLGVHKAASRALLALSLNPDIIAAYPDPNCTELKESLAKYWKFDGPILCGSGAADITQLISMVFGKNVQGTAFNLIVEPAFSEYENALLMACSEEKILHLTLEKKNDFVFTEDDFQHLEKILSGGVPLMFMASPSNPAGNVMPLDMIVRIARLCEKSDTVLVLDSCFCQFSETAEKNVRALIERADEFPHLIILNAFTKFYGMAGLRLGYALCFSSSVYNPLVNAMRPWTISTDAQVTGSAVMQAEIESNSWHRQMLKLVTEERKYLSDYFESIGAKVLRGEGNYILVQLDETLQKTALDYASGTEHAKDKKGHNGPKKQSLVNEEDSSPNPFKAPLCQALAMSKIVIRGCSDFYGMDLSWYRISIKAHEENVQLVKALNKIFKK</sequence>
<dbReference type="InterPro" id="IPR015421">
    <property type="entry name" value="PyrdxlP-dep_Trfase_major"/>
</dbReference>
<dbReference type="Gene3D" id="3.90.1150.10">
    <property type="entry name" value="Aspartate Aminotransferase, domain 1"/>
    <property type="match status" value="2"/>
</dbReference>
<gene>
    <name evidence="5" type="ORF">SAMN02745152_00065</name>
</gene>
<dbReference type="Gene3D" id="3.40.640.10">
    <property type="entry name" value="Type I PLP-dependent aspartate aminotransferase-like (Major domain)"/>
    <property type="match status" value="1"/>
</dbReference>
<evidence type="ECO:0000313" key="6">
    <source>
        <dbReference type="Proteomes" id="UP000190395"/>
    </source>
</evidence>
<dbReference type="STRING" id="225004.SAMN02745152_00065"/>
<evidence type="ECO:0000256" key="2">
    <source>
        <dbReference type="ARBA" id="ARBA00022898"/>
    </source>
</evidence>
<dbReference type="InterPro" id="IPR004839">
    <property type="entry name" value="Aminotransferase_I/II_large"/>
</dbReference>
<dbReference type="Pfam" id="PF00155">
    <property type="entry name" value="Aminotran_1_2"/>
    <property type="match status" value="1"/>
</dbReference>
<dbReference type="GO" id="GO:0030170">
    <property type="term" value="F:pyridoxal phosphate binding"/>
    <property type="evidence" value="ECO:0007669"/>
    <property type="project" value="InterPro"/>
</dbReference>
<feature type="region of interest" description="Disordered" evidence="3">
    <location>
        <begin position="328"/>
        <end position="354"/>
    </location>
</feature>
<organism evidence="5 6">
    <name type="scientific">Treponema berlinense</name>
    <dbReference type="NCBI Taxonomy" id="225004"/>
    <lineage>
        <taxon>Bacteria</taxon>
        <taxon>Pseudomonadati</taxon>
        <taxon>Spirochaetota</taxon>
        <taxon>Spirochaetia</taxon>
        <taxon>Spirochaetales</taxon>
        <taxon>Treponemataceae</taxon>
        <taxon>Treponema</taxon>
    </lineage>
</organism>
<dbReference type="SUPFAM" id="SSF53383">
    <property type="entry name" value="PLP-dependent transferases"/>
    <property type="match status" value="1"/>
</dbReference>
<dbReference type="PANTHER" id="PTHR42885">
    <property type="entry name" value="HISTIDINOL-PHOSPHATE AMINOTRANSFERASE-RELATED"/>
    <property type="match status" value="1"/>
</dbReference>
<proteinExistence type="predicted"/>
<dbReference type="CDD" id="cd00609">
    <property type="entry name" value="AAT_like"/>
    <property type="match status" value="1"/>
</dbReference>
<dbReference type="PANTHER" id="PTHR42885:SF1">
    <property type="entry name" value="THREONINE-PHOSPHATE DECARBOXYLASE"/>
    <property type="match status" value="1"/>
</dbReference>
<dbReference type="OrthoDB" id="9813612at2"/>
<evidence type="ECO:0000256" key="3">
    <source>
        <dbReference type="SAM" id="MobiDB-lite"/>
    </source>
</evidence>
<reference evidence="5 6" key="1">
    <citation type="submission" date="2017-02" db="EMBL/GenBank/DDBJ databases">
        <authorList>
            <person name="Peterson S.W."/>
        </authorList>
    </citation>
    <scope>NUCLEOTIDE SEQUENCE [LARGE SCALE GENOMIC DNA]</scope>
    <source>
        <strain evidence="5 6">ATCC BAA-909</strain>
    </source>
</reference>
<accession>A0A1T4KB79</accession>
<protein>
    <submittedName>
        <fullName evidence="5">L-threonine O-3-phosphate decarboxylase</fullName>
    </submittedName>
</protein>
<evidence type="ECO:0000256" key="1">
    <source>
        <dbReference type="ARBA" id="ARBA00001933"/>
    </source>
</evidence>
<dbReference type="Proteomes" id="UP000190395">
    <property type="component" value="Unassembled WGS sequence"/>
</dbReference>